<gene>
    <name evidence="1" type="ORF">H8891_02280</name>
</gene>
<accession>A0ABR7K112</accession>
<evidence type="ECO:0000313" key="2">
    <source>
        <dbReference type="Proteomes" id="UP000611796"/>
    </source>
</evidence>
<sequence>MKISKNKIISLVLGVTVLAGGFFSFKAFMGENYPYRLVYISEQGNPNEKLQKEAINKVFKGTDMKETNFDMLEVDDKGTVVIDQTEYNKLAKEKNLKEVNLTDDETMIIPRYDGLKNKKYLDEQKEKKEFKVKDMTLKVKGVLNNKILITGLFKNQLVVSDKTYDKISKNSKTLDISGYNYEANPDIKNKVASLFKNKLFSISEGDRLFYLIGKDNLIEN</sequence>
<comment type="caution">
    <text evidence="1">The sequence shown here is derived from an EMBL/GenBank/DDBJ whole genome shotgun (WGS) entry which is preliminary data.</text>
</comment>
<dbReference type="InterPro" id="IPR052536">
    <property type="entry name" value="ABC-4_Integral_Memb_Prot"/>
</dbReference>
<protein>
    <submittedName>
        <fullName evidence="1">Uncharacterized protein</fullName>
    </submittedName>
</protein>
<dbReference type="PANTHER" id="PTHR46795">
    <property type="entry name" value="ABC TRANSPORTER PERMEASE-RELATED-RELATED"/>
    <property type="match status" value="1"/>
</dbReference>
<keyword evidence="2" id="KW-1185">Reference proteome</keyword>
<dbReference type="Proteomes" id="UP000611796">
    <property type="component" value="Unassembled WGS sequence"/>
</dbReference>
<proteinExistence type="predicted"/>
<organism evidence="1 2">
    <name type="scientific">Paeniclostridium hominis</name>
    <dbReference type="NCBI Taxonomy" id="2764329"/>
    <lineage>
        <taxon>Bacteria</taxon>
        <taxon>Bacillati</taxon>
        <taxon>Bacillota</taxon>
        <taxon>Clostridia</taxon>
        <taxon>Peptostreptococcales</taxon>
        <taxon>Peptostreptococcaceae</taxon>
        <taxon>Paeniclostridium</taxon>
    </lineage>
</organism>
<dbReference type="PANTHER" id="PTHR46795:SF3">
    <property type="entry name" value="ABC TRANSPORTER PERMEASE"/>
    <property type="match status" value="1"/>
</dbReference>
<dbReference type="EMBL" id="JACRWD010000001">
    <property type="protein sequence ID" value="MBC6002615.1"/>
    <property type="molecule type" value="Genomic_DNA"/>
</dbReference>
<evidence type="ECO:0000313" key="1">
    <source>
        <dbReference type="EMBL" id="MBC6002615.1"/>
    </source>
</evidence>
<dbReference type="RefSeq" id="WP_187005015.1">
    <property type="nucleotide sequence ID" value="NZ_JACRWD010000001.1"/>
</dbReference>
<name>A0ABR7K112_9FIRM</name>
<reference evidence="1 2" key="1">
    <citation type="submission" date="2020-08" db="EMBL/GenBank/DDBJ databases">
        <authorList>
            <person name="Liu C."/>
            <person name="Sun Q."/>
        </authorList>
    </citation>
    <scope>NUCLEOTIDE SEQUENCE [LARGE SCALE GENOMIC DNA]</scope>
    <source>
        <strain evidence="1 2">NSJ-45</strain>
    </source>
</reference>